<organism evidence="6 7">
    <name type="scientific">Ceraceosorus guamensis</name>
    <dbReference type="NCBI Taxonomy" id="1522189"/>
    <lineage>
        <taxon>Eukaryota</taxon>
        <taxon>Fungi</taxon>
        <taxon>Dikarya</taxon>
        <taxon>Basidiomycota</taxon>
        <taxon>Ustilaginomycotina</taxon>
        <taxon>Exobasidiomycetes</taxon>
        <taxon>Ceraceosorales</taxon>
        <taxon>Ceraceosoraceae</taxon>
        <taxon>Ceraceosorus</taxon>
    </lineage>
</organism>
<dbReference type="InterPro" id="IPR007051">
    <property type="entry name" value="CHORD_dom"/>
</dbReference>
<dbReference type="InParanoid" id="A0A316VQ84"/>
<keyword evidence="2" id="KW-0677">Repeat</keyword>
<dbReference type="Pfam" id="PF04969">
    <property type="entry name" value="CS"/>
    <property type="match status" value="1"/>
</dbReference>
<dbReference type="PANTHER" id="PTHR46983">
    <property type="entry name" value="CYSTEINE AND HISTIDINE-RICH DOMAIN-CONTAINING PROTEIN 1"/>
    <property type="match status" value="1"/>
</dbReference>
<dbReference type="RefSeq" id="XP_025366388.1">
    <property type="nucleotide sequence ID" value="XM_025515315.1"/>
</dbReference>
<sequence length="320" mass="35362">MPTCTRLGCGQDFHSSAPCTYHSGTPVFHEGLKSWSCCQQTHKPVTDFDDFLRLPRCCTAERHSDVKVAPLKKEDKERDAGGKSGVDKDGKEYYGQQQGKGAGQGAALSANHLASLQRMKVAETSKEKGKSSVVAEAPKEYVEQQDPPDAVVSHGSTCKRLGCGVKHTPADGERKRQEEICTYHKGAPIFHEGSKGYSCCSKRVMDFNDFLSIKPCTTSKAGHLFVGSMDEETEEQRRTDGFERVECRMDHYETPKDVHVTIYAKGVDKEDCKVTFKEDQVKWLAALRDLVGTRSKPGVLLISHSPNISPDAIYRSNASL</sequence>
<evidence type="ECO:0000256" key="4">
    <source>
        <dbReference type="SAM" id="MobiDB-lite"/>
    </source>
</evidence>
<dbReference type="SUPFAM" id="SSF49764">
    <property type="entry name" value="HSP20-like chaperones"/>
    <property type="match status" value="1"/>
</dbReference>
<reference evidence="6 7" key="1">
    <citation type="journal article" date="2018" name="Mol. Biol. Evol.">
        <title>Broad Genomic Sampling Reveals a Smut Pathogenic Ancestry of the Fungal Clade Ustilaginomycotina.</title>
        <authorList>
            <person name="Kijpornyongpan T."/>
            <person name="Mondo S.J."/>
            <person name="Barry K."/>
            <person name="Sandor L."/>
            <person name="Lee J."/>
            <person name="Lipzen A."/>
            <person name="Pangilinan J."/>
            <person name="LaButti K."/>
            <person name="Hainaut M."/>
            <person name="Henrissat B."/>
            <person name="Grigoriev I.V."/>
            <person name="Spatafora J.W."/>
            <person name="Aime M.C."/>
        </authorList>
    </citation>
    <scope>NUCLEOTIDE SEQUENCE [LARGE SCALE GENOMIC DNA]</scope>
    <source>
        <strain evidence="6 7">MCA 4658</strain>
    </source>
</reference>
<dbReference type="Gene3D" id="4.10.1130.20">
    <property type="match status" value="2"/>
</dbReference>
<dbReference type="EMBL" id="KZ819484">
    <property type="protein sequence ID" value="PWN39228.1"/>
    <property type="molecule type" value="Genomic_DNA"/>
</dbReference>
<keyword evidence="7" id="KW-1185">Reference proteome</keyword>
<evidence type="ECO:0000313" key="6">
    <source>
        <dbReference type="EMBL" id="PWN39228.1"/>
    </source>
</evidence>
<gene>
    <name evidence="6" type="ORF">IE81DRAFT_332491</name>
</gene>
<feature type="compositionally biased region" description="Basic and acidic residues" evidence="4">
    <location>
        <begin position="69"/>
        <end position="92"/>
    </location>
</feature>
<evidence type="ECO:0000256" key="1">
    <source>
        <dbReference type="ARBA" id="ARBA00022723"/>
    </source>
</evidence>
<dbReference type="PROSITE" id="PS51401">
    <property type="entry name" value="CHORD"/>
    <property type="match status" value="2"/>
</dbReference>
<evidence type="ECO:0000256" key="3">
    <source>
        <dbReference type="ARBA" id="ARBA00022833"/>
    </source>
</evidence>
<dbReference type="GO" id="GO:0046872">
    <property type="term" value="F:metal ion binding"/>
    <property type="evidence" value="ECO:0007669"/>
    <property type="project" value="UniProtKB-KW"/>
</dbReference>
<accession>A0A316VQ84</accession>
<feature type="domain" description="CHORD" evidence="5">
    <location>
        <begin position="4"/>
        <end position="63"/>
    </location>
</feature>
<dbReference type="AlphaFoldDB" id="A0A316VQ84"/>
<feature type="region of interest" description="Disordered" evidence="4">
    <location>
        <begin position="69"/>
        <end position="106"/>
    </location>
</feature>
<dbReference type="InterPro" id="IPR039790">
    <property type="entry name" value="CHRD1"/>
</dbReference>
<name>A0A316VQ84_9BASI</name>
<keyword evidence="1" id="KW-0479">Metal-binding</keyword>
<keyword evidence="3" id="KW-0862">Zinc</keyword>
<feature type="domain" description="CHORD" evidence="5">
    <location>
        <begin position="158"/>
        <end position="223"/>
    </location>
</feature>
<dbReference type="InterPro" id="IPR007052">
    <property type="entry name" value="CS_dom"/>
</dbReference>
<evidence type="ECO:0000256" key="2">
    <source>
        <dbReference type="ARBA" id="ARBA00022737"/>
    </source>
</evidence>
<protein>
    <submittedName>
        <fullName evidence="6">Chord-domain-containing protein</fullName>
    </submittedName>
</protein>
<dbReference type="STRING" id="1522189.A0A316VQ84"/>
<dbReference type="InterPro" id="IPR008978">
    <property type="entry name" value="HSP20-like_chaperone"/>
</dbReference>
<proteinExistence type="predicted"/>
<evidence type="ECO:0000259" key="5">
    <source>
        <dbReference type="PROSITE" id="PS51401"/>
    </source>
</evidence>
<dbReference type="Proteomes" id="UP000245783">
    <property type="component" value="Unassembled WGS sequence"/>
</dbReference>
<dbReference type="Pfam" id="PF04968">
    <property type="entry name" value="CHORD"/>
    <property type="match status" value="2"/>
</dbReference>
<dbReference type="Gene3D" id="2.60.40.790">
    <property type="match status" value="1"/>
</dbReference>
<dbReference type="GeneID" id="37037185"/>
<dbReference type="OrthoDB" id="1898560at2759"/>
<evidence type="ECO:0000313" key="7">
    <source>
        <dbReference type="Proteomes" id="UP000245783"/>
    </source>
</evidence>
<dbReference type="PANTHER" id="PTHR46983:SF3">
    <property type="entry name" value="CHPADIPLOID STATE MAINTENANCE PROTEIN CHPA"/>
    <property type="match status" value="1"/>
</dbReference>